<comment type="caution">
    <text evidence="1">The sequence shown here is derived from an EMBL/GenBank/DDBJ whole genome shotgun (WGS) entry which is preliminary data.</text>
</comment>
<dbReference type="EMBL" id="LVYD01000024">
    <property type="protein sequence ID" value="OQP65447.1"/>
    <property type="molecule type" value="Genomic_DNA"/>
</dbReference>
<dbReference type="STRING" id="1703345.A3860_17435"/>
<proteinExistence type="predicted"/>
<evidence type="ECO:0000313" key="2">
    <source>
        <dbReference type="Proteomes" id="UP000192796"/>
    </source>
</evidence>
<keyword evidence="2" id="KW-1185">Reference proteome</keyword>
<dbReference type="Proteomes" id="UP000192796">
    <property type="component" value="Unassembled WGS sequence"/>
</dbReference>
<evidence type="ECO:0000313" key="1">
    <source>
        <dbReference type="EMBL" id="OQP65447.1"/>
    </source>
</evidence>
<dbReference type="RefSeq" id="WP_081146284.1">
    <property type="nucleotide sequence ID" value="NZ_LVYD01000024.1"/>
</dbReference>
<sequence length="151" mass="17233">MTIYIILDVDGNVPQHAKPYVDIQAALAYFTETAKKYGITYDFEAVINNPSASNIKKMRLSVNKSLNKKDNGDELHWIEEDLLSTLLFEDPTGAKVSKIIINLLSDLEADTSTNPVLHDRIGFSKYLLQKYPFTDMEVRAEEEWQTFISNK</sequence>
<protein>
    <submittedName>
        <fullName evidence="1">Uncharacterized protein</fullName>
    </submittedName>
</protein>
<reference evidence="1 2" key="1">
    <citation type="submission" date="2016-03" db="EMBL/GenBank/DDBJ databases">
        <title>Niastella vici sp. nov., isolated from farmland soil.</title>
        <authorList>
            <person name="Chen L."/>
            <person name="Wang D."/>
            <person name="Yang S."/>
            <person name="Wang G."/>
        </authorList>
    </citation>
    <scope>NUCLEOTIDE SEQUENCE [LARGE SCALE GENOMIC DNA]</scope>
    <source>
        <strain evidence="1 2">DJ57</strain>
    </source>
</reference>
<gene>
    <name evidence="1" type="ORF">A3860_17435</name>
</gene>
<dbReference type="AlphaFoldDB" id="A0A1V9G4D2"/>
<organism evidence="1 2">
    <name type="scientific">Niastella vici</name>
    <dbReference type="NCBI Taxonomy" id="1703345"/>
    <lineage>
        <taxon>Bacteria</taxon>
        <taxon>Pseudomonadati</taxon>
        <taxon>Bacteroidota</taxon>
        <taxon>Chitinophagia</taxon>
        <taxon>Chitinophagales</taxon>
        <taxon>Chitinophagaceae</taxon>
        <taxon>Niastella</taxon>
    </lineage>
</organism>
<accession>A0A1V9G4D2</accession>
<name>A0A1V9G4D2_9BACT</name>